<reference evidence="2" key="1">
    <citation type="submission" date="2019-08" db="EMBL/GenBank/DDBJ databases">
        <authorList>
            <person name="Kucharzyk K."/>
            <person name="Murdoch R.W."/>
            <person name="Higgins S."/>
            <person name="Loffler F."/>
        </authorList>
    </citation>
    <scope>NUCLEOTIDE SEQUENCE</scope>
</reference>
<accession>A0A645AJE0</accession>
<name>A0A645AJE0_9ZZZZ</name>
<feature type="transmembrane region" description="Helical" evidence="1">
    <location>
        <begin position="84"/>
        <end position="108"/>
    </location>
</feature>
<keyword evidence="1" id="KW-0472">Membrane</keyword>
<organism evidence="2">
    <name type="scientific">bioreactor metagenome</name>
    <dbReference type="NCBI Taxonomy" id="1076179"/>
    <lineage>
        <taxon>unclassified sequences</taxon>
        <taxon>metagenomes</taxon>
        <taxon>ecological metagenomes</taxon>
    </lineage>
</organism>
<evidence type="ECO:0000256" key="1">
    <source>
        <dbReference type="SAM" id="Phobius"/>
    </source>
</evidence>
<evidence type="ECO:0000313" key="2">
    <source>
        <dbReference type="EMBL" id="MPM53342.1"/>
    </source>
</evidence>
<proteinExistence type="predicted"/>
<gene>
    <name evidence="2" type="ORF">SDC9_100109</name>
</gene>
<comment type="caution">
    <text evidence="2">The sequence shown here is derived from an EMBL/GenBank/DDBJ whole genome shotgun (WGS) entry which is preliminary data.</text>
</comment>
<protein>
    <submittedName>
        <fullName evidence="2">Uncharacterized protein</fullName>
    </submittedName>
</protein>
<feature type="transmembrane region" description="Helical" evidence="1">
    <location>
        <begin position="21"/>
        <end position="42"/>
    </location>
</feature>
<sequence>MSVSSEFRDKKLEYYGKKIPGLIPYANVLLPIVGVLQLWGIITSIVGWSGVSAGFVFNMVLLFLSVTAFATLRDYDALGFWANLLFLGAFIAAQIYNVVAVLSVSALLQNSANGVAASAGSAFGSAVMMGATLGLGLTIVPVLIAAVLLISVAVFYIVVFIRHRKFFFTSFKALKKEFLA</sequence>
<dbReference type="AlphaFoldDB" id="A0A645AJE0"/>
<feature type="transmembrane region" description="Helical" evidence="1">
    <location>
        <begin position="128"/>
        <end position="161"/>
    </location>
</feature>
<keyword evidence="1" id="KW-1133">Transmembrane helix</keyword>
<feature type="transmembrane region" description="Helical" evidence="1">
    <location>
        <begin position="48"/>
        <end position="72"/>
    </location>
</feature>
<keyword evidence="1" id="KW-0812">Transmembrane</keyword>
<dbReference type="EMBL" id="VSSQ01014291">
    <property type="protein sequence ID" value="MPM53342.1"/>
    <property type="molecule type" value="Genomic_DNA"/>
</dbReference>